<protein>
    <submittedName>
        <fullName evidence="2">Uncharacterized protein</fullName>
    </submittedName>
</protein>
<dbReference type="EMBL" id="QUQO01000001">
    <property type="protein sequence ID" value="RFB05831.1"/>
    <property type="molecule type" value="Genomic_DNA"/>
</dbReference>
<dbReference type="Proteomes" id="UP000264589">
    <property type="component" value="Unassembled WGS sequence"/>
</dbReference>
<gene>
    <name evidence="2" type="ORF">DX908_11475</name>
</gene>
<feature type="transmembrane region" description="Helical" evidence="1">
    <location>
        <begin position="110"/>
        <end position="130"/>
    </location>
</feature>
<evidence type="ECO:0000313" key="2">
    <source>
        <dbReference type="EMBL" id="RFB05831.1"/>
    </source>
</evidence>
<organism evidence="2 3">
    <name type="scientific">Parvularcula marina</name>
    <dbReference type="NCBI Taxonomy" id="2292771"/>
    <lineage>
        <taxon>Bacteria</taxon>
        <taxon>Pseudomonadati</taxon>
        <taxon>Pseudomonadota</taxon>
        <taxon>Alphaproteobacteria</taxon>
        <taxon>Parvularculales</taxon>
        <taxon>Parvularculaceae</taxon>
        <taxon>Parvularcula</taxon>
    </lineage>
</organism>
<feature type="transmembrane region" description="Helical" evidence="1">
    <location>
        <begin position="47"/>
        <end position="71"/>
    </location>
</feature>
<proteinExistence type="predicted"/>
<accession>A0A371RK65</accession>
<dbReference type="AlphaFoldDB" id="A0A371RK65"/>
<feature type="transmembrane region" description="Helical" evidence="1">
    <location>
        <begin position="200"/>
        <end position="220"/>
    </location>
</feature>
<feature type="transmembrane region" description="Helical" evidence="1">
    <location>
        <begin position="15"/>
        <end position="35"/>
    </location>
</feature>
<feature type="transmembrane region" description="Helical" evidence="1">
    <location>
        <begin position="150"/>
        <end position="168"/>
    </location>
</feature>
<comment type="caution">
    <text evidence="2">The sequence shown here is derived from an EMBL/GenBank/DDBJ whole genome shotgun (WGS) entry which is preliminary data.</text>
</comment>
<keyword evidence="1" id="KW-0472">Membrane</keyword>
<reference evidence="2 3" key="1">
    <citation type="submission" date="2018-08" db="EMBL/GenBank/DDBJ databases">
        <title>Parvularcula sp. SM1705, isolated from surface water of the South Sea China.</title>
        <authorList>
            <person name="Sun L."/>
        </authorList>
    </citation>
    <scope>NUCLEOTIDE SEQUENCE [LARGE SCALE GENOMIC DNA]</scope>
    <source>
        <strain evidence="2 3">SM1705</strain>
    </source>
</reference>
<keyword evidence="3" id="KW-1185">Reference proteome</keyword>
<sequence length="236" mass="25215">MGAEMLGIIDLIKRIAAGTLSSIILIGIVAALGWSGTISALIENFSAASAFFLIMLAVVLADIIAKVISIISTTFPDLIPKVDNESVKRASLLRRLRPGQTVALLSGANAARLTLFLVIFALLGASYAAAPRAAQETLFGNMTTWEAIDIFVREGIAGSLGYFLFFLGSDNLKGITSYIAEDRLTAFTEDGDVFLSGIRIYGLAFVLAILRTIVIPITFVRARLRARLLDAEDSAA</sequence>
<evidence type="ECO:0000256" key="1">
    <source>
        <dbReference type="SAM" id="Phobius"/>
    </source>
</evidence>
<dbReference type="InParanoid" id="A0A371RK65"/>
<evidence type="ECO:0000313" key="3">
    <source>
        <dbReference type="Proteomes" id="UP000264589"/>
    </source>
</evidence>
<keyword evidence="1" id="KW-0812">Transmembrane</keyword>
<keyword evidence="1" id="KW-1133">Transmembrane helix</keyword>
<name>A0A371RK65_9PROT</name>